<organism evidence="1 2">
    <name type="scientific">Cronobacter dublinensis 1210</name>
    <dbReference type="NCBI Taxonomy" id="1208656"/>
    <lineage>
        <taxon>Bacteria</taxon>
        <taxon>Pseudomonadati</taxon>
        <taxon>Pseudomonadota</taxon>
        <taxon>Gammaproteobacteria</taxon>
        <taxon>Enterobacterales</taxon>
        <taxon>Enterobacteriaceae</taxon>
        <taxon>Cronobacter</taxon>
    </lineage>
</organism>
<comment type="caution">
    <text evidence="1">The sequence shown here is derived from an EMBL/GenBank/DDBJ whole genome shotgun (WGS) entry which is preliminary data.</text>
</comment>
<evidence type="ECO:0000313" key="2">
    <source>
        <dbReference type="Proteomes" id="UP000009342"/>
    </source>
</evidence>
<gene>
    <name evidence="1" type="ORF">BN134_1284</name>
</gene>
<dbReference type="Proteomes" id="UP000009342">
    <property type="component" value="Unassembled WGS sequence"/>
</dbReference>
<evidence type="ECO:0000313" key="1">
    <source>
        <dbReference type="EMBL" id="CCJ80566.1"/>
    </source>
</evidence>
<dbReference type="EMBL" id="CAKZ01000066">
    <property type="protein sequence ID" value="CCJ80566.1"/>
    <property type="molecule type" value="Genomic_DNA"/>
</dbReference>
<keyword evidence="2" id="KW-1185">Reference proteome</keyword>
<accession>A0ABP1W648</accession>
<evidence type="ECO:0008006" key="3">
    <source>
        <dbReference type="Google" id="ProtNLM"/>
    </source>
</evidence>
<reference evidence="2" key="1">
    <citation type="journal article" date="2012" name="PLoS ONE">
        <title>Comparative analysis of genome sequences covering the seven cronobacter species.</title>
        <authorList>
            <person name="Joseph S."/>
            <person name="Desai P."/>
            <person name="Ji Y."/>
            <person name="Cummings C.A."/>
            <person name="Shih R."/>
            <person name="Degoricija L."/>
            <person name="Rico A."/>
            <person name="Brzoska P."/>
            <person name="Hamby S.E."/>
            <person name="Masood N."/>
            <person name="Hariri S."/>
            <person name="Sonbol H."/>
            <person name="Chuzhanova N."/>
            <person name="McClelland M."/>
            <person name="Furtado M.R."/>
            <person name="Forsythe S.J."/>
        </authorList>
    </citation>
    <scope>NUCLEOTIDE SEQUENCE [LARGE SCALE GENOMIC DNA]</scope>
    <source>
        <strain evidence="2">1210</strain>
    </source>
</reference>
<sequence>MHHDKKTDYRAIVERIAEILHGSVTDVDLLTITVQAMKERNKKLERQRLLDIERNSAAVSQKTNVWTPAAKCEVCVEGARGGCSTCAFKRQ</sequence>
<proteinExistence type="predicted"/>
<name>A0ABP1W648_9ENTR</name>
<protein>
    <recommendedName>
        <fullName evidence="3">Phage protein</fullName>
    </recommendedName>
</protein>